<dbReference type="InterPro" id="IPR002559">
    <property type="entry name" value="Transposase_11"/>
</dbReference>
<reference evidence="3 4" key="1">
    <citation type="submission" date="2019-08" db="EMBL/GenBank/DDBJ databases">
        <authorList>
            <person name="Shi S."/>
        </authorList>
    </citation>
    <scope>NUCLEOTIDE SEQUENCE [LARGE SCALE GENOMIC DNA]</scope>
    <source>
        <strain evidence="3 4">GY10130</strain>
    </source>
</reference>
<evidence type="ECO:0000313" key="4">
    <source>
        <dbReference type="Proteomes" id="UP000321926"/>
    </source>
</evidence>
<protein>
    <submittedName>
        <fullName evidence="3">IS5 family transposase</fullName>
    </submittedName>
</protein>
<dbReference type="GO" id="GO:0006313">
    <property type="term" value="P:DNA transposition"/>
    <property type="evidence" value="ECO:0007669"/>
    <property type="project" value="InterPro"/>
</dbReference>
<gene>
    <name evidence="3" type="ORF">FVR03_10035</name>
</gene>
<evidence type="ECO:0000259" key="2">
    <source>
        <dbReference type="Pfam" id="PF13340"/>
    </source>
</evidence>
<accession>A0A5C8K932</accession>
<evidence type="ECO:0000259" key="1">
    <source>
        <dbReference type="Pfam" id="PF01609"/>
    </source>
</evidence>
<dbReference type="PANTHER" id="PTHR30007">
    <property type="entry name" value="PHP DOMAIN PROTEIN"/>
    <property type="match status" value="1"/>
</dbReference>
<dbReference type="PANTHER" id="PTHR30007:SF0">
    <property type="entry name" value="TRANSPOSASE"/>
    <property type="match status" value="1"/>
</dbReference>
<feature type="domain" description="Transposase IS4-like" evidence="1">
    <location>
        <begin position="105"/>
        <end position="254"/>
    </location>
</feature>
<dbReference type="GO" id="GO:0004803">
    <property type="term" value="F:transposase activity"/>
    <property type="evidence" value="ECO:0007669"/>
    <property type="project" value="InterPro"/>
</dbReference>
<dbReference type="EMBL" id="VRTY01000031">
    <property type="protein sequence ID" value="TXK46950.1"/>
    <property type="molecule type" value="Genomic_DNA"/>
</dbReference>
<dbReference type="Pfam" id="PF13340">
    <property type="entry name" value="DUF4096"/>
    <property type="match status" value="1"/>
</dbReference>
<dbReference type="InterPro" id="IPR025161">
    <property type="entry name" value="IS402-like_dom"/>
</dbReference>
<keyword evidence="4" id="KW-1185">Reference proteome</keyword>
<organism evidence="3 4">
    <name type="scientific">Pontibacter qinzhouensis</name>
    <dbReference type="NCBI Taxonomy" id="2603253"/>
    <lineage>
        <taxon>Bacteria</taxon>
        <taxon>Pseudomonadati</taxon>
        <taxon>Bacteroidota</taxon>
        <taxon>Cytophagia</taxon>
        <taxon>Cytophagales</taxon>
        <taxon>Hymenobacteraceae</taxon>
        <taxon>Pontibacter</taxon>
    </lineage>
</organism>
<evidence type="ECO:0000313" key="3">
    <source>
        <dbReference type="EMBL" id="TXK46950.1"/>
    </source>
</evidence>
<dbReference type="Proteomes" id="UP000321926">
    <property type="component" value="Unassembled WGS sequence"/>
</dbReference>
<feature type="domain" description="Insertion element IS402-like" evidence="2">
    <location>
        <begin position="20"/>
        <end position="88"/>
    </location>
</feature>
<proteinExistence type="predicted"/>
<dbReference type="RefSeq" id="WP_147921614.1">
    <property type="nucleotide sequence ID" value="NZ_VRTY01000031.1"/>
</dbReference>
<sequence length="267" mass="31196">MRKQKGNQTIKLMQSHYQRLTDSQWGAIRETLPTHRKRDHSLRVIVDAILWCLRVGNQWRNLPDNFPKWQLVYYYFRKWQTDGTLKRLNWSLNKLERKRVNKPAVPSLFCIDSQSVKVAPFIKEETGVDGNKKINGRKRHVITDTLGLVWGVVVHAANKADGAVAERVVEPMLGYMDRMKKILADAAYEKVFKGWVEENLLGVALEITSNPPGTKEFVPVKWRWVSERAFGLFNFFRRLDKDHEKTTQSAEAWVLWHNCQLILNRIA</sequence>
<dbReference type="NCBIfam" id="NF033580">
    <property type="entry name" value="transpos_IS5_3"/>
    <property type="match status" value="1"/>
</dbReference>
<dbReference type="GO" id="GO:0003677">
    <property type="term" value="F:DNA binding"/>
    <property type="evidence" value="ECO:0007669"/>
    <property type="project" value="InterPro"/>
</dbReference>
<dbReference type="Pfam" id="PF01609">
    <property type="entry name" value="DDE_Tnp_1"/>
    <property type="match status" value="1"/>
</dbReference>
<dbReference type="AlphaFoldDB" id="A0A5C8K932"/>
<dbReference type="OrthoDB" id="966067at2"/>
<name>A0A5C8K932_9BACT</name>
<comment type="caution">
    <text evidence="3">The sequence shown here is derived from an EMBL/GenBank/DDBJ whole genome shotgun (WGS) entry which is preliminary data.</text>
</comment>